<evidence type="ECO:0000313" key="10">
    <source>
        <dbReference type="Proteomes" id="UP000032120"/>
    </source>
</evidence>
<evidence type="ECO:0000256" key="7">
    <source>
        <dbReference type="SAM" id="Phobius"/>
    </source>
</evidence>
<dbReference type="InterPro" id="IPR044049">
    <property type="entry name" value="EccD_transm"/>
</dbReference>
<comment type="caution">
    <text evidence="9">The sequence shown here is derived from an EMBL/GenBank/DDBJ whole genome shotgun (WGS) entry which is preliminary data.</text>
</comment>
<feature type="transmembrane region" description="Helical" evidence="7">
    <location>
        <begin position="149"/>
        <end position="167"/>
    </location>
</feature>
<dbReference type="GO" id="GO:0005886">
    <property type="term" value="C:plasma membrane"/>
    <property type="evidence" value="ECO:0007669"/>
    <property type="project" value="UniProtKB-SubCell"/>
</dbReference>
<keyword evidence="6 7" id="KW-0472">Membrane</keyword>
<reference evidence="9 10" key="1">
    <citation type="submission" date="2015-01" db="EMBL/GenBank/DDBJ databases">
        <title>Draft genome sequence of Leucobacter komagatae strain VKM ST2845.</title>
        <authorList>
            <person name="Karlyshev A.V."/>
            <person name="Kudryashova E.B."/>
        </authorList>
    </citation>
    <scope>NUCLEOTIDE SEQUENCE [LARGE SCALE GENOMIC DNA]</scope>
    <source>
        <strain evidence="9 10">VKM ST2845</strain>
    </source>
</reference>
<feature type="transmembrane region" description="Helical" evidence="7">
    <location>
        <begin position="426"/>
        <end position="447"/>
    </location>
</feature>
<keyword evidence="4 7" id="KW-0812">Transmembrane</keyword>
<feature type="transmembrane region" description="Helical" evidence="7">
    <location>
        <begin position="369"/>
        <end position="388"/>
    </location>
</feature>
<accession>A0A0D0H422</accession>
<organism evidence="9 10">
    <name type="scientific">Leucobacter komagatae</name>
    <dbReference type="NCBI Taxonomy" id="55969"/>
    <lineage>
        <taxon>Bacteria</taxon>
        <taxon>Bacillati</taxon>
        <taxon>Actinomycetota</taxon>
        <taxon>Actinomycetes</taxon>
        <taxon>Micrococcales</taxon>
        <taxon>Microbacteriaceae</taxon>
        <taxon>Leucobacter</taxon>
    </lineage>
</organism>
<keyword evidence="5 7" id="KW-1133">Transmembrane helix</keyword>
<evidence type="ECO:0000256" key="6">
    <source>
        <dbReference type="ARBA" id="ARBA00023136"/>
    </source>
</evidence>
<evidence type="ECO:0000256" key="3">
    <source>
        <dbReference type="ARBA" id="ARBA00022475"/>
    </source>
</evidence>
<evidence type="ECO:0000256" key="1">
    <source>
        <dbReference type="ARBA" id="ARBA00004651"/>
    </source>
</evidence>
<comment type="similarity">
    <text evidence="2">Belongs to the EccD/Snm4 family.</text>
</comment>
<feature type="transmembrane region" description="Helical" evidence="7">
    <location>
        <begin position="339"/>
        <end position="357"/>
    </location>
</feature>
<feature type="transmembrane region" description="Helical" evidence="7">
    <location>
        <begin position="179"/>
        <end position="197"/>
    </location>
</feature>
<dbReference type="OrthoDB" id="4824971at2"/>
<dbReference type="Gene3D" id="3.10.20.90">
    <property type="entry name" value="Phosphatidylinositol 3-kinase Catalytic Subunit, Chain A, domain 1"/>
    <property type="match status" value="1"/>
</dbReference>
<feature type="transmembrane region" description="Helical" evidence="7">
    <location>
        <begin position="233"/>
        <end position="252"/>
    </location>
</feature>
<feature type="transmembrane region" description="Helical" evidence="7">
    <location>
        <begin position="203"/>
        <end position="226"/>
    </location>
</feature>
<dbReference type="InterPro" id="IPR006707">
    <property type="entry name" value="T7SS_EccD"/>
</dbReference>
<feature type="transmembrane region" description="Helical" evidence="7">
    <location>
        <begin position="394"/>
        <end position="414"/>
    </location>
</feature>
<dbReference type="EMBL" id="JXSQ01000019">
    <property type="protein sequence ID" value="KIP51905.1"/>
    <property type="molecule type" value="Genomic_DNA"/>
</dbReference>
<feature type="domain" description="EccD-like transmembrane" evidence="8">
    <location>
        <begin position="125"/>
        <end position="446"/>
    </location>
</feature>
<sequence length="448" mass="45484">MLPASAPAELDAIVRVSVVHAERRVDLVLPGRLPLVEVLPGIARGLGVLDPTVLHGGYRLTRADGSSLDPTRGALAQGIDQGEILTLALGGLVAAPKQYDDLVEAVIDATSAHHAAWKPEDAARTATAVSLTLLGLSAILLALQPRTGLTSAVIAGVGSAVLLALAATLSRLRQHESGVAFGIAAAAFGALSGYLFAPQGADLWGYPLALAGVGAIAAGGTAMLTVKPPVEMFSLPIAFGVIIALPASVVGVTDIAPAGPYAIMVAVAAMVAGALPWLTLSSTRVRVVSPTSETEMFAPPPPIDGDRVKARISAGHRLLVAVRVAFALAVLVATPVVAAGNWMGTILTVAAGATLMFQSRQSARRASVLVLLIGGTAIMAVSGLAAILSHPDEAPMLLIVLLAATGIITGLTLLSDRVRMRLTRVGDAIEVILLALLLPLSVIAAGIA</sequence>
<dbReference type="RefSeq" id="WP_042544758.1">
    <property type="nucleotide sequence ID" value="NZ_JXSQ01000019.1"/>
</dbReference>
<dbReference type="Pfam" id="PF08817">
    <property type="entry name" value="YukD"/>
    <property type="match status" value="1"/>
</dbReference>
<evidence type="ECO:0000256" key="5">
    <source>
        <dbReference type="ARBA" id="ARBA00022989"/>
    </source>
</evidence>
<protein>
    <recommendedName>
        <fullName evidence="8">EccD-like transmembrane domain-containing protein</fullName>
    </recommendedName>
</protein>
<proteinExistence type="inferred from homology"/>
<evidence type="ECO:0000256" key="4">
    <source>
        <dbReference type="ARBA" id="ARBA00022692"/>
    </source>
</evidence>
<dbReference type="AlphaFoldDB" id="A0A0D0H422"/>
<dbReference type="NCBIfam" id="TIGR03920">
    <property type="entry name" value="T7SS_EccD"/>
    <property type="match status" value="1"/>
</dbReference>
<comment type="subcellular location">
    <subcellularLocation>
        <location evidence="1">Cell membrane</location>
        <topology evidence="1">Multi-pass membrane protein</topology>
    </subcellularLocation>
</comment>
<dbReference type="InterPro" id="IPR024962">
    <property type="entry name" value="YukD-like"/>
</dbReference>
<evidence type="ECO:0000313" key="9">
    <source>
        <dbReference type="EMBL" id="KIP51905.1"/>
    </source>
</evidence>
<evidence type="ECO:0000259" key="8">
    <source>
        <dbReference type="Pfam" id="PF19053"/>
    </source>
</evidence>
<gene>
    <name evidence="9" type="ORF">SD72_12280</name>
</gene>
<dbReference type="Proteomes" id="UP000032120">
    <property type="component" value="Unassembled WGS sequence"/>
</dbReference>
<keyword evidence="3" id="KW-1003">Cell membrane</keyword>
<evidence type="ECO:0000256" key="2">
    <source>
        <dbReference type="ARBA" id="ARBA00006162"/>
    </source>
</evidence>
<feature type="transmembrane region" description="Helical" evidence="7">
    <location>
        <begin position="314"/>
        <end position="333"/>
    </location>
</feature>
<feature type="transmembrane region" description="Helical" evidence="7">
    <location>
        <begin position="258"/>
        <end position="280"/>
    </location>
</feature>
<dbReference type="Pfam" id="PF19053">
    <property type="entry name" value="EccD"/>
    <property type="match status" value="1"/>
</dbReference>
<name>A0A0D0H422_9MICO</name>
<keyword evidence="10" id="KW-1185">Reference proteome</keyword>